<dbReference type="InterPro" id="IPR028202">
    <property type="entry name" value="Reductase_C"/>
</dbReference>
<dbReference type="Proteomes" id="UP000190044">
    <property type="component" value="Unassembled WGS sequence"/>
</dbReference>
<keyword evidence="8" id="KW-1185">Reference proteome</keyword>
<keyword evidence="2" id="KW-0285">Flavoprotein</keyword>
<comment type="cofactor">
    <cofactor evidence="1">
        <name>FAD</name>
        <dbReference type="ChEBI" id="CHEBI:57692"/>
    </cofactor>
</comment>
<dbReference type="Gene3D" id="3.50.50.60">
    <property type="entry name" value="FAD/NAD(P)-binding domain"/>
    <property type="match status" value="2"/>
</dbReference>
<evidence type="ECO:0000256" key="2">
    <source>
        <dbReference type="ARBA" id="ARBA00022630"/>
    </source>
</evidence>
<dbReference type="GO" id="GO:0005737">
    <property type="term" value="C:cytoplasm"/>
    <property type="evidence" value="ECO:0007669"/>
    <property type="project" value="TreeGrafter"/>
</dbReference>
<evidence type="ECO:0000259" key="6">
    <source>
        <dbReference type="Pfam" id="PF14759"/>
    </source>
</evidence>
<dbReference type="Pfam" id="PF07992">
    <property type="entry name" value="Pyr_redox_2"/>
    <property type="match status" value="1"/>
</dbReference>
<proteinExistence type="predicted"/>
<keyword evidence="4" id="KW-0560">Oxidoreductase</keyword>
<dbReference type="InterPro" id="IPR023753">
    <property type="entry name" value="FAD/NAD-binding_dom"/>
</dbReference>
<accession>A0A1T5FWE3</accession>
<dbReference type="EMBL" id="FUYP01000047">
    <property type="protein sequence ID" value="SKC00503.1"/>
    <property type="molecule type" value="Genomic_DNA"/>
</dbReference>
<evidence type="ECO:0000256" key="4">
    <source>
        <dbReference type="ARBA" id="ARBA00023002"/>
    </source>
</evidence>
<evidence type="ECO:0000259" key="5">
    <source>
        <dbReference type="Pfam" id="PF07992"/>
    </source>
</evidence>
<dbReference type="InterPro" id="IPR050446">
    <property type="entry name" value="FAD-oxidoreductase/Apoptosis"/>
</dbReference>
<dbReference type="PANTHER" id="PTHR43557:SF2">
    <property type="entry name" value="RIESKE DOMAIN-CONTAINING PROTEIN-RELATED"/>
    <property type="match status" value="1"/>
</dbReference>
<evidence type="ECO:0000256" key="1">
    <source>
        <dbReference type="ARBA" id="ARBA00001974"/>
    </source>
</evidence>
<protein>
    <submittedName>
        <fullName evidence="7">3-phenylpropionate/trans-cinnamate dioxygenase ferredoxin reductase subunit</fullName>
    </submittedName>
</protein>
<feature type="domain" description="FAD/NAD(P)-binding" evidence="5">
    <location>
        <begin position="2"/>
        <end position="229"/>
    </location>
</feature>
<evidence type="ECO:0000256" key="3">
    <source>
        <dbReference type="ARBA" id="ARBA00022827"/>
    </source>
</evidence>
<dbReference type="InterPro" id="IPR036188">
    <property type="entry name" value="FAD/NAD-bd_sf"/>
</dbReference>
<evidence type="ECO:0000313" key="7">
    <source>
        <dbReference type="EMBL" id="SKC00503.1"/>
    </source>
</evidence>
<dbReference type="PRINTS" id="PR00411">
    <property type="entry name" value="PNDRDTASEI"/>
</dbReference>
<gene>
    <name evidence="7" type="ORF">SAMN06295937_104714</name>
</gene>
<dbReference type="SUPFAM" id="SSF55424">
    <property type="entry name" value="FAD/NAD-linked reductases, dimerisation (C-terminal) domain"/>
    <property type="match status" value="1"/>
</dbReference>
<reference evidence="8" key="1">
    <citation type="submission" date="2017-02" db="EMBL/GenBank/DDBJ databases">
        <authorList>
            <person name="Varghese N."/>
            <person name="Submissions S."/>
        </authorList>
    </citation>
    <scope>NUCLEOTIDE SEQUENCE [LARGE SCALE GENOMIC DNA]</scope>
    <source>
        <strain evidence="8">R11H</strain>
    </source>
</reference>
<dbReference type="SUPFAM" id="SSF51905">
    <property type="entry name" value="FAD/NAD(P)-binding domain"/>
    <property type="match status" value="1"/>
</dbReference>
<sequence length="334" mass="35034">MRLGVEVVAIDAGAHTVTLADGDEVGYGKLIWAAGGDARKLACDGSDFAGVYSVRTKDDVDLLMLELDHGAKRAVVIGGGYIGLEAAAVLSKFGVHVTLLEALPRVLARVSGETLSRFYESEHRSHGVDLRTGVTVDCLLGENSRVTGVKLGDGTVLPADIAIVGIGLVPCVEPLIAAGARGGNGVEVNEFCQTSVPDIYAIGDCATHANDFAGGDVIRLESVQNANDMAAVAAKAICGNPSPYKAIPWFWSNQYDLKLQTVGLSAGHDLALVRGDPKMRAFSVIYLKEGRVIAIDSVNQVKDYVQGRKLIEGAVVVAPDLLCDVAIPLKELAG</sequence>
<dbReference type="AlphaFoldDB" id="A0A1T5FWE3"/>
<feature type="domain" description="Reductase C-terminal" evidence="6">
    <location>
        <begin position="249"/>
        <end position="333"/>
    </location>
</feature>
<dbReference type="PANTHER" id="PTHR43557">
    <property type="entry name" value="APOPTOSIS-INDUCING FACTOR 1"/>
    <property type="match status" value="1"/>
</dbReference>
<keyword evidence="3" id="KW-0274">FAD</keyword>
<keyword evidence="7" id="KW-0223">Dioxygenase</keyword>
<dbReference type="Pfam" id="PF14759">
    <property type="entry name" value="Reductase_C"/>
    <property type="match status" value="1"/>
</dbReference>
<name>A0A1T5FWE3_9SPHN</name>
<dbReference type="GO" id="GO:0051213">
    <property type="term" value="F:dioxygenase activity"/>
    <property type="evidence" value="ECO:0007669"/>
    <property type="project" value="UniProtKB-KW"/>
</dbReference>
<organism evidence="7 8">
    <name type="scientific">Sphingopyxis flava</name>
    <dbReference type="NCBI Taxonomy" id="1507287"/>
    <lineage>
        <taxon>Bacteria</taxon>
        <taxon>Pseudomonadati</taxon>
        <taxon>Pseudomonadota</taxon>
        <taxon>Alphaproteobacteria</taxon>
        <taxon>Sphingomonadales</taxon>
        <taxon>Sphingomonadaceae</taxon>
        <taxon>Sphingopyxis</taxon>
    </lineage>
</organism>
<dbReference type="GO" id="GO:0016651">
    <property type="term" value="F:oxidoreductase activity, acting on NAD(P)H"/>
    <property type="evidence" value="ECO:0007669"/>
    <property type="project" value="TreeGrafter"/>
</dbReference>
<evidence type="ECO:0000313" key="8">
    <source>
        <dbReference type="Proteomes" id="UP000190044"/>
    </source>
</evidence>
<dbReference type="InterPro" id="IPR016156">
    <property type="entry name" value="FAD/NAD-linked_Rdtase_dimer_sf"/>
</dbReference>
<dbReference type="PRINTS" id="PR00368">
    <property type="entry name" value="FADPNR"/>
</dbReference>
<dbReference type="Gene3D" id="3.30.390.30">
    <property type="match status" value="1"/>
</dbReference>